<accession>A0A8S3F921</accession>
<dbReference type="EMBL" id="CAJOBI010254692">
    <property type="protein sequence ID" value="CAF5110990.1"/>
    <property type="molecule type" value="Genomic_DNA"/>
</dbReference>
<name>A0A8S3F921_9BILA</name>
<organism evidence="1 2">
    <name type="scientific">Rotaria magnacalcarata</name>
    <dbReference type="NCBI Taxonomy" id="392030"/>
    <lineage>
        <taxon>Eukaryota</taxon>
        <taxon>Metazoa</taxon>
        <taxon>Spiralia</taxon>
        <taxon>Gnathifera</taxon>
        <taxon>Rotifera</taxon>
        <taxon>Eurotatoria</taxon>
        <taxon>Bdelloidea</taxon>
        <taxon>Philodinida</taxon>
        <taxon>Philodinidae</taxon>
        <taxon>Rotaria</taxon>
    </lineage>
</organism>
<sequence length="19" mass="2411">MDQNIIDQRQQDEERELIH</sequence>
<evidence type="ECO:0000313" key="1">
    <source>
        <dbReference type="EMBL" id="CAF5110990.1"/>
    </source>
</evidence>
<dbReference type="Proteomes" id="UP000676336">
    <property type="component" value="Unassembled WGS sequence"/>
</dbReference>
<protein>
    <submittedName>
        <fullName evidence="1">Uncharacterized protein</fullName>
    </submittedName>
</protein>
<proteinExistence type="predicted"/>
<gene>
    <name evidence="1" type="ORF">SMN809_LOCUS62092</name>
</gene>
<feature type="non-terminal residue" evidence="1">
    <location>
        <position position="19"/>
    </location>
</feature>
<evidence type="ECO:0000313" key="2">
    <source>
        <dbReference type="Proteomes" id="UP000676336"/>
    </source>
</evidence>
<dbReference type="AlphaFoldDB" id="A0A8S3F921"/>
<reference evidence="1" key="1">
    <citation type="submission" date="2021-02" db="EMBL/GenBank/DDBJ databases">
        <authorList>
            <person name="Nowell W R."/>
        </authorList>
    </citation>
    <scope>NUCLEOTIDE SEQUENCE</scope>
</reference>
<comment type="caution">
    <text evidence="1">The sequence shown here is derived from an EMBL/GenBank/DDBJ whole genome shotgun (WGS) entry which is preliminary data.</text>
</comment>